<evidence type="ECO:0000313" key="2">
    <source>
        <dbReference type="EMBL" id="TQV88404.1"/>
    </source>
</evidence>
<dbReference type="AlphaFoldDB" id="A0A545UFZ9"/>
<name>A0A545UFZ9_9GAMM</name>
<dbReference type="EMBL" id="VIKS01000004">
    <property type="protein sequence ID" value="TQV88404.1"/>
    <property type="molecule type" value="Genomic_DNA"/>
</dbReference>
<evidence type="ECO:0000256" key="1">
    <source>
        <dbReference type="SAM" id="SignalP"/>
    </source>
</evidence>
<protein>
    <recommendedName>
        <fullName evidence="4">DUF2846 domain-containing protein</fullName>
    </recommendedName>
</protein>
<dbReference type="Proteomes" id="UP000315439">
    <property type="component" value="Unassembled WGS sequence"/>
</dbReference>
<reference evidence="2 3" key="1">
    <citation type="submission" date="2019-07" db="EMBL/GenBank/DDBJ databases">
        <title>Draft genome for Aliikangiella sp. M105.</title>
        <authorList>
            <person name="Wang G."/>
        </authorList>
    </citation>
    <scope>NUCLEOTIDE SEQUENCE [LARGE SCALE GENOMIC DNA]</scope>
    <source>
        <strain evidence="2 3">M105</strain>
    </source>
</reference>
<dbReference type="RefSeq" id="WP_142892912.1">
    <property type="nucleotide sequence ID" value="NZ_ML660162.1"/>
</dbReference>
<comment type="caution">
    <text evidence="2">The sequence shown here is derived from an EMBL/GenBank/DDBJ whole genome shotgun (WGS) entry which is preliminary data.</text>
</comment>
<feature type="chain" id="PRO_5021826975" description="DUF2846 domain-containing protein" evidence="1">
    <location>
        <begin position="18"/>
        <end position="181"/>
    </location>
</feature>
<accession>A0A545UFZ9</accession>
<keyword evidence="3" id="KW-1185">Reference proteome</keyword>
<dbReference type="OrthoDB" id="5737916at2"/>
<evidence type="ECO:0000313" key="3">
    <source>
        <dbReference type="Proteomes" id="UP000315439"/>
    </source>
</evidence>
<keyword evidence="1" id="KW-0732">Signal</keyword>
<proteinExistence type="predicted"/>
<evidence type="ECO:0008006" key="4">
    <source>
        <dbReference type="Google" id="ProtNLM"/>
    </source>
</evidence>
<feature type="signal peptide" evidence="1">
    <location>
        <begin position="1"/>
        <end position="17"/>
    </location>
</feature>
<organism evidence="2 3">
    <name type="scientific">Aliikangiella coralliicola</name>
    <dbReference type="NCBI Taxonomy" id="2592383"/>
    <lineage>
        <taxon>Bacteria</taxon>
        <taxon>Pseudomonadati</taxon>
        <taxon>Pseudomonadota</taxon>
        <taxon>Gammaproteobacteria</taxon>
        <taxon>Oceanospirillales</taxon>
        <taxon>Pleioneaceae</taxon>
        <taxon>Aliikangiella</taxon>
    </lineage>
</organism>
<sequence length="181" mass="21058">MRLSLFLLVALLLNACATRVTSLKPNEVKQLEQDKGFILLGVETNRDLKLIKISGPQSIKLSSKDIKEGTNYLLVDLEAGTYTIDRVKLDDIFYMKFEEEENWEFEILPGQISYVGHFEMSRRDSAYFWRVYADAELENRSSEALEFLEEKYPELLKVHKVKYAGPGQDRFFEFLNSVNKE</sequence>
<gene>
    <name evidence="2" type="ORF">FLL46_07735</name>
</gene>